<organism evidence="1 2">
    <name type="scientific">Plakobranchus ocellatus</name>
    <dbReference type="NCBI Taxonomy" id="259542"/>
    <lineage>
        <taxon>Eukaryota</taxon>
        <taxon>Metazoa</taxon>
        <taxon>Spiralia</taxon>
        <taxon>Lophotrochozoa</taxon>
        <taxon>Mollusca</taxon>
        <taxon>Gastropoda</taxon>
        <taxon>Heterobranchia</taxon>
        <taxon>Euthyneura</taxon>
        <taxon>Panpulmonata</taxon>
        <taxon>Sacoglossa</taxon>
        <taxon>Placobranchoidea</taxon>
        <taxon>Plakobranchidae</taxon>
        <taxon>Plakobranchus</taxon>
    </lineage>
</organism>
<evidence type="ECO:0000313" key="2">
    <source>
        <dbReference type="Proteomes" id="UP000735302"/>
    </source>
</evidence>
<dbReference type="EMBL" id="BLXT01005153">
    <property type="protein sequence ID" value="GFO20110.1"/>
    <property type="molecule type" value="Genomic_DNA"/>
</dbReference>
<name>A0AAV4BHT5_9GAST</name>
<accession>A0AAV4BHT5</accession>
<keyword evidence="2" id="KW-1185">Reference proteome</keyword>
<comment type="caution">
    <text evidence="1">The sequence shown here is derived from an EMBL/GenBank/DDBJ whole genome shotgun (WGS) entry which is preliminary data.</text>
</comment>
<evidence type="ECO:0000313" key="1">
    <source>
        <dbReference type="EMBL" id="GFO20110.1"/>
    </source>
</evidence>
<protein>
    <submittedName>
        <fullName evidence="1">Uncharacterized protein</fullName>
    </submittedName>
</protein>
<reference evidence="1 2" key="1">
    <citation type="journal article" date="2021" name="Elife">
        <title>Chloroplast acquisition without the gene transfer in kleptoplastic sea slugs, Plakobranchus ocellatus.</title>
        <authorList>
            <person name="Maeda T."/>
            <person name="Takahashi S."/>
            <person name="Yoshida T."/>
            <person name="Shimamura S."/>
            <person name="Takaki Y."/>
            <person name="Nagai Y."/>
            <person name="Toyoda A."/>
            <person name="Suzuki Y."/>
            <person name="Arimoto A."/>
            <person name="Ishii H."/>
            <person name="Satoh N."/>
            <person name="Nishiyama T."/>
            <person name="Hasebe M."/>
            <person name="Maruyama T."/>
            <person name="Minagawa J."/>
            <person name="Obokata J."/>
            <person name="Shigenobu S."/>
        </authorList>
    </citation>
    <scope>NUCLEOTIDE SEQUENCE [LARGE SCALE GENOMIC DNA]</scope>
</reference>
<gene>
    <name evidence="1" type="ORF">PoB_004661500</name>
</gene>
<dbReference type="AlphaFoldDB" id="A0AAV4BHT5"/>
<proteinExistence type="predicted"/>
<sequence length="108" mass="11908">MLNCYLPSVCKRIPCLLSNDLTLLDGAANVQGPVKAVDNTIPQEIEENTDIIDLDKIECNDTSCGQLQWESADNSFEDEKGNSTVEGVPFSCRPIVEYQEATRPNSKT</sequence>
<dbReference type="Proteomes" id="UP000735302">
    <property type="component" value="Unassembled WGS sequence"/>
</dbReference>